<proteinExistence type="inferred from homology"/>
<evidence type="ECO:0000256" key="2">
    <source>
        <dbReference type="ARBA" id="ARBA00001911"/>
    </source>
</evidence>
<reference evidence="12 13" key="1">
    <citation type="journal article" date="2015" name="Phytopathology">
        <title>Genomes of Candidatus Liberibacter solanacearum haplotype A from New Zealand and the USA suggest significant genome plasticity in the species.</title>
        <authorList>
            <person name="Thompson S.M."/>
            <person name="Johnson C.P."/>
            <person name="Lu A.Y."/>
            <person name="Frampton R.A."/>
            <person name="Sullivan K.L."/>
            <person name="Fiers M.W."/>
            <person name="Crowhurst R.N."/>
            <person name="Pitman A.R."/>
            <person name="Scott I."/>
            <person name="Gudmestad N.C."/>
            <person name="Smith G.R."/>
        </authorList>
    </citation>
    <scope>NUCLEOTIDE SEQUENCE [LARGE SCALE GENOMIC DNA]</scope>
    <source>
        <strain evidence="12 13">LsoNZ1</strain>
    </source>
</reference>
<dbReference type="InterPro" id="IPR001509">
    <property type="entry name" value="Epimerase_deHydtase"/>
</dbReference>
<dbReference type="Gene3D" id="3.90.25.10">
    <property type="entry name" value="UDP-galactose 4-epimerase, domain 1"/>
    <property type="match status" value="1"/>
</dbReference>
<dbReference type="GO" id="GO:0003978">
    <property type="term" value="F:UDP-glucose 4-epimerase activity"/>
    <property type="evidence" value="ECO:0007669"/>
    <property type="project" value="UniProtKB-UniRule"/>
</dbReference>
<dbReference type="Pfam" id="PF01370">
    <property type="entry name" value="Epimerase"/>
    <property type="match status" value="1"/>
</dbReference>
<dbReference type="Proteomes" id="UP000033731">
    <property type="component" value="Unassembled WGS sequence"/>
</dbReference>
<evidence type="ECO:0000256" key="9">
    <source>
        <dbReference type="ARBA" id="ARBA00023277"/>
    </source>
</evidence>
<gene>
    <name evidence="12" type="ORF">DJ66_1127</name>
</gene>
<comment type="caution">
    <text evidence="12">The sequence shown here is derived from an EMBL/GenBank/DDBJ whole genome shotgun (WGS) entry which is preliminary data.</text>
</comment>
<comment type="catalytic activity">
    <reaction evidence="1 10">
        <text>UDP-alpha-D-glucose = UDP-alpha-D-galactose</text>
        <dbReference type="Rhea" id="RHEA:22168"/>
        <dbReference type="ChEBI" id="CHEBI:58885"/>
        <dbReference type="ChEBI" id="CHEBI:66914"/>
        <dbReference type="EC" id="5.1.3.2"/>
    </reaction>
</comment>
<dbReference type="EMBL" id="JMTK01000002">
    <property type="protein sequence ID" value="KJZ82377.1"/>
    <property type="molecule type" value="Genomic_DNA"/>
</dbReference>
<name>A0A0F4VNX6_9HYPH</name>
<dbReference type="UniPathway" id="UPA00214"/>
<dbReference type="PANTHER" id="PTHR43725:SF53">
    <property type="entry name" value="UDP-ARABINOSE 4-EPIMERASE 1"/>
    <property type="match status" value="1"/>
</dbReference>
<comment type="subunit">
    <text evidence="10">Homodimer.</text>
</comment>
<comment type="similarity">
    <text evidence="4 10">Belongs to the NAD(P)-dependent epimerase/dehydratase family.</text>
</comment>
<evidence type="ECO:0000256" key="5">
    <source>
        <dbReference type="ARBA" id="ARBA00013189"/>
    </source>
</evidence>
<evidence type="ECO:0000256" key="10">
    <source>
        <dbReference type="RuleBase" id="RU366046"/>
    </source>
</evidence>
<evidence type="ECO:0000256" key="4">
    <source>
        <dbReference type="ARBA" id="ARBA00007637"/>
    </source>
</evidence>
<keyword evidence="9 10" id="KW-0119">Carbohydrate metabolism</keyword>
<comment type="pathway">
    <text evidence="3 10">Carbohydrate metabolism; galactose metabolism.</text>
</comment>
<dbReference type="EC" id="5.1.3.2" evidence="5 10"/>
<dbReference type="NCBIfam" id="TIGR01179">
    <property type="entry name" value="galE"/>
    <property type="match status" value="1"/>
</dbReference>
<dbReference type="PANTHER" id="PTHR43725">
    <property type="entry name" value="UDP-GLUCOSE 4-EPIMERASE"/>
    <property type="match status" value="1"/>
</dbReference>
<evidence type="ECO:0000256" key="1">
    <source>
        <dbReference type="ARBA" id="ARBA00000083"/>
    </source>
</evidence>
<evidence type="ECO:0000313" key="12">
    <source>
        <dbReference type="EMBL" id="KJZ82377.1"/>
    </source>
</evidence>
<organism evidence="12 13">
    <name type="scientific">Candidatus Liberibacter solanacearum</name>
    <dbReference type="NCBI Taxonomy" id="556287"/>
    <lineage>
        <taxon>Bacteria</taxon>
        <taxon>Pseudomonadati</taxon>
        <taxon>Pseudomonadota</taxon>
        <taxon>Alphaproteobacteria</taxon>
        <taxon>Hyphomicrobiales</taxon>
        <taxon>Rhizobiaceae</taxon>
        <taxon>Liberibacter</taxon>
    </lineage>
</organism>
<evidence type="ECO:0000313" key="13">
    <source>
        <dbReference type="Proteomes" id="UP000033731"/>
    </source>
</evidence>
<dbReference type="PATRIC" id="fig|556287.9.peg.1146"/>
<accession>A0A0F4VNX6</accession>
<keyword evidence="8 10" id="KW-0413">Isomerase</keyword>
<evidence type="ECO:0000259" key="11">
    <source>
        <dbReference type="Pfam" id="PF01370"/>
    </source>
</evidence>
<comment type="cofactor">
    <cofactor evidence="2 10">
        <name>NAD(+)</name>
        <dbReference type="ChEBI" id="CHEBI:57540"/>
    </cofactor>
</comment>
<dbReference type="SUPFAM" id="SSF51735">
    <property type="entry name" value="NAD(P)-binding Rossmann-fold domains"/>
    <property type="match status" value="1"/>
</dbReference>
<evidence type="ECO:0000256" key="6">
    <source>
        <dbReference type="ARBA" id="ARBA00018569"/>
    </source>
</evidence>
<dbReference type="Gene3D" id="3.40.50.720">
    <property type="entry name" value="NAD(P)-binding Rossmann-like Domain"/>
    <property type="match status" value="1"/>
</dbReference>
<dbReference type="InterPro" id="IPR036291">
    <property type="entry name" value="NAD(P)-bd_dom_sf"/>
</dbReference>
<keyword evidence="7 10" id="KW-0520">NAD</keyword>
<evidence type="ECO:0000256" key="7">
    <source>
        <dbReference type="ARBA" id="ARBA00023027"/>
    </source>
</evidence>
<evidence type="ECO:0000256" key="8">
    <source>
        <dbReference type="ARBA" id="ARBA00023235"/>
    </source>
</evidence>
<evidence type="ECO:0000256" key="3">
    <source>
        <dbReference type="ARBA" id="ARBA00004947"/>
    </source>
</evidence>
<feature type="domain" description="NAD-dependent epimerase/dehydratase" evidence="11">
    <location>
        <begin position="14"/>
        <end position="262"/>
    </location>
</feature>
<keyword evidence="13" id="KW-1185">Reference proteome</keyword>
<dbReference type="GO" id="GO:0033499">
    <property type="term" value="P:galactose catabolic process via UDP-galactose, Leloir pathway"/>
    <property type="evidence" value="ECO:0007669"/>
    <property type="project" value="TreeGrafter"/>
</dbReference>
<dbReference type="AlphaFoldDB" id="A0A0F4VNX6"/>
<protein>
    <recommendedName>
        <fullName evidence="6 10">UDP-glucose 4-epimerase</fullName>
        <ecNumber evidence="5 10">5.1.3.2</ecNumber>
    </recommendedName>
</protein>
<dbReference type="CDD" id="cd05247">
    <property type="entry name" value="UDP_G4E_1_SDR_e"/>
    <property type="match status" value="1"/>
</dbReference>
<sequence length="351" mass="39228">MIQWIFLAMDNKTVFVVGGAGYIGAHTCRLLSERGFLPIVLDNLSSGHAEFVLWGPLEQVDIRDRTNLRKVFAKYNPISVMHFSALTNVRESVKNPSLFYEINVTGSFNLIASAIEANVKRFIFSSTCATYGIPKNAILTENDPQKAITPYGYTKYIVERELLNHNKVNGLRSVALRYFNAAGATFDNVIGEWHDPETHIIPLAIKTALGYQDRFEVFGQDYATIDGTCLRDYVHVLDLANAHVMALEYLLNGGDNIAINLGTGNGSTVKEILSTIRRIYGCTFPISYAPRRVGDPPALVADNKKAKNVLGWSPKYTLNDIIKSAWNWHLKNPKSLITKPNEKILDLDLTF</sequence>
<dbReference type="InterPro" id="IPR005886">
    <property type="entry name" value="UDP_G4E"/>
</dbReference>